<dbReference type="PANTHER" id="PTHR21666">
    <property type="entry name" value="PEPTIDASE-RELATED"/>
    <property type="match status" value="1"/>
</dbReference>
<proteinExistence type="inferred from homology"/>
<dbReference type="EMBL" id="CP001896">
    <property type="protein sequence ID" value="ADC61726.1"/>
    <property type="molecule type" value="Genomic_DNA"/>
</dbReference>
<comment type="similarity">
    <text evidence="1">Belongs to the E.coli NlpD/Haemophilus LppB family.</text>
</comment>
<keyword evidence="5" id="KW-1185">Reference proteome</keyword>
<feature type="compositionally biased region" description="Low complexity" evidence="2">
    <location>
        <begin position="111"/>
        <end position="128"/>
    </location>
</feature>
<dbReference type="InterPro" id="IPR016047">
    <property type="entry name" value="M23ase_b-sheet_dom"/>
</dbReference>
<dbReference type="CDD" id="cd00118">
    <property type="entry name" value="LysM"/>
    <property type="match status" value="1"/>
</dbReference>
<dbReference type="GO" id="GO:0009279">
    <property type="term" value="C:cell outer membrane"/>
    <property type="evidence" value="ECO:0007669"/>
    <property type="project" value="TreeGrafter"/>
</dbReference>
<dbReference type="InterPro" id="IPR011055">
    <property type="entry name" value="Dup_hybrid_motif"/>
</dbReference>
<evidence type="ECO:0000256" key="2">
    <source>
        <dbReference type="SAM" id="MobiDB-lite"/>
    </source>
</evidence>
<dbReference type="Gene3D" id="2.70.70.10">
    <property type="entry name" value="Glucose Permease (Domain IIA)"/>
    <property type="match status" value="1"/>
</dbReference>
<protein>
    <submittedName>
        <fullName evidence="4">Peptidase M23</fullName>
    </submittedName>
</protein>
<dbReference type="Pfam" id="PF01476">
    <property type="entry name" value="LysM"/>
    <property type="match status" value="1"/>
</dbReference>
<dbReference type="STRING" id="572477.Alvin_0779"/>
<evidence type="ECO:0000256" key="1">
    <source>
        <dbReference type="ARBA" id="ARBA00038420"/>
    </source>
</evidence>
<dbReference type="InterPro" id="IPR050570">
    <property type="entry name" value="Cell_wall_metabolism_enzyme"/>
</dbReference>
<dbReference type="KEGG" id="alv:Alvin_0779"/>
<dbReference type="PROSITE" id="PS51782">
    <property type="entry name" value="LYSM"/>
    <property type="match status" value="1"/>
</dbReference>
<reference evidence="4 5" key="1">
    <citation type="journal article" date="2011" name="Stand. Genomic Sci.">
        <title>Complete genome sequence of Allochromatium vinosum DSM 180(T).</title>
        <authorList>
            <person name="Weissgerber T."/>
            <person name="Zigann R."/>
            <person name="Bruce D."/>
            <person name="Chang Y.J."/>
            <person name="Detter J.C."/>
            <person name="Han C."/>
            <person name="Hauser L."/>
            <person name="Jeffries C.D."/>
            <person name="Land M."/>
            <person name="Munk A.C."/>
            <person name="Tapia R."/>
            <person name="Dahl C."/>
        </authorList>
    </citation>
    <scope>NUCLEOTIDE SEQUENCE [LARGE SCALE GENOMIC DNA]</scope>
    <source>
        <strain evidence="5">ATCC 17899 / DSM 180 / NBRC 103801 / NCIMB 10441 / D</strain>
    </source>
</reference>
<dbReference type="eggNOG" id="COG4942">
    <property type="taxonomic scope" value="Bacteria"/>
</dbReference>
<sequence length="306" mass="33196">MKRDALDDTRMPVVSSLLGLALTLLIAGCASKSSESLHGRYWSGPVPDGYYLIRSGDSLGLIAQRLGVSQRRLVRWNRLEPPYTIYADTLLRIAPPDVRSSKGVRKPPAPLLAEAPQPAAPSEASTPTDRPEAGRTPVNRTVEQTTKTEPPQATKAAKPRAGSRPAARTPTREGPGSRRGPSGVDWEWPLTGPLVQTYSERDRTRHAIRIGGRSGDQVKAAAEGQVVYSGSGLKGYGNLIIIKHSEKYLSAYGFNRRLLVTEGERVNQGQVVAEVGQGADGAYLLHFEVRRHGQAVDPILYLPARP</sequence>
<feature type="compositionally biased region" description="Low complexity" evidence="2">
    <location>
        <begin position="168"/>
        <end position="183"/>
    </location>
</feature>
<dbReference type="eggNOG" id="COG1388">
    <property type="taxonomic scope" value="Bacteria"/>
</dbReference>
<dbReference type="AlphaFoldDB" id="D3RQC1"/>
<organism evidence="4 5">
    <name type="scientific">Allochromatium vinosum (strain ATCC 17899 / DSM 180 / NBRC 103801 / NCIMB 10441 / D)</name>
    <name type="common">Chromatium vinosum</name>
    <dbReference type="NCBI Taxonomy" id="572477"/>
    <lineage>
        <taxon>Bacteria</taxon>
        <taxon>Pseudomonadati</taxon>
        <taxon>Pseudomonadota</taxon>
        <taxon>Gammaproteobacteria</taxon>
        <taxon>Chromatiales</taxon>
        <taxon>Chromatiaceae</taxon>
        <taxon>Allochromatium</taxon>
    </lineage>
</organism>
<dbReference type="SUPFAM" id="SSF51261">
    <property type="entry name" value="Duplicated hybrid motif"/>
    <property type="match status" value="1"/>
</dbReference>
<dbReference type="CDD" id="cd12797">
    <property type="entry name" value="M23_peptidase"/>
    <property type="match status" value="1"/>
</dbReference>
<dbReference type="SMART" id="SM00257">
    <property type="entry name" value="LysM"/>
    <property type="match status" value="1"/>
</dbReference>
<evidence type="ECO:0000313" key="4">
    <source>
        <dbReference type="EMBL" id="ADC61726.1"/>
    </source>
</evidence>
<dbReference type="PROSITE" id="PS51257">
    <property type="entry name" value="PROKAR_LIPOPROTEIN"/>
    <property type="match status" value="1"/>
</dbReference>
<feature type="domain" description="LysM" evidence="3">
    <location>
        <begin position="49"/>
        <end position="93"/>
    </location>
</feature>
<dbReference type="PANTHER" id="PTHR21666:SF263">
    <property type="entry name" value="MUREIN HYDROLASE ACTIVATOR NLPD"/>
    <property type="match status" value="1"/>
</dbReference>
<dbReference type="RefSeq" id="WP_012970002.1">
    <property type="nucleotide sequence ID" value="NC_013851.1"/>
</dbReference>
<dbReference type="Pfam" id="PF01551">
    <property type="entry name" value="Peptidase_M23"/>
    <property type="match status" value="1"/>
</dbReference>
<name>D3RQC1_ALLVD</name>
<dbReference type="HOGENOM" id="CLU_029425_0_4_6"/>
<feature type="compositionally biased region" description="Polar residues" evidence="2">
    <location>
        <begin position="138"/>
        <end position="151"/>
    </location>
</feature>
<accession>D3RQC1</accession>
<dbReference type="Gene3D" id="3.10.350.10">
    <property type="entry name" value="LysM domain"/>
    <property type="match status" value="1"/>
</dbReference>
<feature type="region of interest" description="Disordered" evidence="2">
    <location>
        <begin position="98"/>
        <end position="188"/>
    </location>
</feature>
<evidence type="ECO:0000259" key="3">
    <source>
        <dbReference type="PROSITE" id="PS51782"/>
    </source>
</evidence>
<dbReference type="Proteomes" id="UP000001441">
    <property type="component" value="Chromosome"/>
</dbReference>
<dbReference type="GO" id="GO:0004222">
    <property type="term" value="F:metalloendopeptidase activity"/>
    <property type="evidence" value="ECO:0007669"/>
    <property type="project" value="TreeGrafter"/>
</dbReference>
<dbReference type="InterPro" id="IPR018392">
    <property type="entry name" value="LysM"/>
</dbReference>
<dbReference type="InterPro" id="IPR036779">
    <property type="entry name" value="LysM_dom_sf"/>
</dbReference>
<dbReference type="GO" id="GO:0032153">
    <property type="term" value="C:cell division site"/>
    <property type="evidence" value="ECO:0007669"/>
    <property type="project" value="TreeGrafter"/>
</dbReference>
<evidence type="ECO:0000313" key="5">
    <source>
        <dbReference type="Proteomes" id="UP000001441"/>
    </source>
</evidence>
<gene>
    <name evidence="4" type="ordered locus">Alvin_0779</name>
</gene>